<keyword evidence="5" id="KW-1185">Reference proteome</keyword>
<dbReference type="CDD" id="cd13983">
    <property type="entry name" value="STKc_WNK"/>
    <property type="match status" value="1"/>
</dbReference>
<evidence type="ECO:0000256" key="1">
    <source>
        <dbReference type="SAM" id="Coils"/>
    </source>
</evidence>
<feature type="compositionally biased region" description="Low complexity" evidence="2">
    <location>
        <begin position="69"/>
        <end position="85"/>
    </location>
</feature>
<evidence type="ECO:0000313" key="4">
    <source>
        <dbReference type="EMBL" id="KAG2173046.1"/>
    </source>
</evidence>
<dbReference type="Gene3D" id="3.10.20.90">
    <property type="entry name" value="Phosphatidylinositol 3-kinase Catalytic Subunit, Chain A, domain 1"/>
    <property type="match status" value="1"/>
</dbReference>
<dbReference type="Pfam" id="PF00069">
    <property type="entry name" value="Pkinase"/>
    <property type="match status" value="1"/>
</dbReference>
<feature type="compositionally biased region" description="Polar residues" evidence="2">
    <location>
        <begin position="1"/>
        <end position="12"/>
    </location>
</feature>
<dbReference type="OrthoDB" id="4062651at2759"/>
<dbReference type="PROSITE" id="PS00108">
    <property type="entry name" value="PROTEIN_KINASE_ST"/>
    <property type="match status" value="1"/>
</dbReference>
<proteinExistence type="predicted"/>
<dbReference type="InterPro" id="IPR000719">
    <property type="entry name" value="Prot_kinase_dom"/>
</dbReference>
<dbReference type="Gene3D" id="3.30.200.20">
    <property type="entry name" value="Phosphorylase Kinase, domain 1"/>
    <property type="match status" value="1"/>
</dbReference>
<feature type="region of interest" description="Disordered" evidence="2">
    <location>
        <begin position="1"/>
        <end position="25"/>
    </location>
</feature>
<comment type="caution">
    <text evidence="4">The sequence shown here is derived from an EMBL/GenBank/DDBJ whole genome shotgun (WGS) entry which is preliminary data.</text>
</comment>
<feature type="compositionally biased region" description="Polar residues" evidence="2">
    <location>
        <begin position="86"/>
        <end position="102"/>
    </location>
</feature>
<dbReference type="PANTHER" id="PTHR13902">
    <property type="entry name" value="SERINE/THREONINE-PROTEIN KINASE WNK WITH NO LYSINE -RELATED"/>
    <property type="match status" value="1"/>
</dbReference>
<dbReference type="FunFam" id="1.10.510.10:FF:001565">
    <property type="entry name" value="WNK protein kinase"/>
    <property type="match status" value="1"/>
</dbReference>
<feature type="domain" description="Protein kinase" evidence="3">
    <location>
        <begin position="144"/>
        <end position="404"/>
    </location>
</feature>
<accession>A0A8H7U741</accession>
<protein>
    <recommendedName>
        <fullName evidence="3">Protein kinase domain-containing protein</fullName>
    </recommendedName>
</protein>
<dbReference type="Gene3D" id="1.10.510.10">
    <property type="entry name" value="Transferase(Phosphotransferase) domain 1"/>
    <property type="match status" value="1"/>
</dbReference>
<dbReference type="SUPFAM" id="SSF56112">
    <property type="entry name" value="Protein kinase-like (PK-like)"/>
    <property type="match status" value="1"/>
</dbReference>
<dbReference type="InterPro" id="IPR008271">
    <property type="entry name" value="Ser/Thr_kinase_AS"/>
</dbReference>
<sequence length="752" mass="84544">MSEIANQEQKTGYVSEEEPPAFNNYYAPLSKTYSEAQILHQQRYRAMVSSQKNDHEPLRVSIQDPKKLSSSPASASYTPSTATSSGHSYQNYPTRLSSNFTSTQQPTYDQYGRLSMSQTNEVIDHSRAHDSEKVVEVSPNERFARLNALLGKGAYKVVYKAIDREEGYEVAWNTIQAMPSIDHHDLEHEIEILKSVRHPNIIAFHDAWYNNNEFVFVTELMTSGTLREYIRKLSLPNIKIVKRWSRQILKGLAYLHGHEPAIIHRDIKCDNIFINGAHGEVKIGDLGSADANAVERSTFMSTAKRYTVIGTPEFMAPEMYEEQGYTEKVDIYAFGMCLLEMATGEYPYNECRNAAQIYKKVTAGIKPECLKRIAKSEVLVVIQNCLGPEEERMSAQEILEHSFLAVEPDVVLLAADPTHVNLTLQVVFKGMDKLSVKFEFNAETDTAEEVVREMIDEQVLPERYQHHITKEINRILRDLDKPSESEQADQVRRSVWRRESDIRSELEDAKQGLAMANEHLVDIEKRCESLEIQAIHSENKYRDAVRQLRDHERALEAPHHAYAGTASSVASSAHHSDSEEHHSQSTATTVVSPPGSPKQYASINGTHFMDVPISDVSLSRSASLSPSEHDMELREKDAGALREALVSRILEEYADDTNIDVFVRDCAIATHRNMDKAAEWIKKLQNQDIMTVGDLRDLHDEDWAGIGLTVFALRALKNMLKGKKLAGQSVLALSNTQSNPSSAPSSAGVGSP</sequence>
<keyword evidence="1" id="KW-0175">Coiled coil</keyword>
<dbReference type="EMBL" id="JAEPRA010000020">
    <property type="protein sequence ID" value="KAG2173046.1"/>
    <property type="molecule type" value="Genomic_DNA"/>
</dbReference>
<evidence type="ECO:0000259" key="3">
    <source>
        <dbReference type="PROSITE" id="PS50011"/>
    </source>
</evidence>
<feature type="region of interest" description="Disordered" evidence="2">
    <location>
        <begin position="45"/>
        <end position="102"/>
    </location>
</feature>
<evidence type="ECO:0000256" key="2">
    <source>
        <dbReference type="SAM" id="MobiDB-lite"/>
    </source>
</evidence>
<evidence type="ECO:0000313" key="5">
    <source>
        <dbReference type="Proteomes" id="UP000612746"/>
    </source>
</evidence>
<dbReference type="GO" id="GO:0004672">
    <property type="term" value="F:protein kinase activity"/>
    <property type="evidence" value="ECO:0007669"/>
    <property type="project" value="InterPro"/>
</dbReference>
<dbReference type="InterPro" id="IPR011009">
    <property type="entry name" value="Kinase-like_dom_sf"/>
</dbReference>
<dbReference type="InterPro" id="IPR050588">
    <property type="entry name" value="WNK_Ser-Thr_kinase"/>
</dbReference>
<gene>
    <name evidence="4" type="ORF">INT44_007019</name>
</gene>
<name>A0A8H7U741_9FUNG</name>
<feature type="compositionally biased region" description="Basic and acidic residues" evidence="2">
    <location>
        <begin position="574"/>
        <end position="583"/>
    </location>
</feature>
<dbReference type="GO" id="GO:0005524">
    <property type="term" value="F:ATP binding"/>
    <property type="evidence" value="ECO:0007669"/>
    <property type="project" value="InterPro"/>
</dbReference>
<feature type="compositionally biased region" description="Low complexity" evidence="2">
    <location>
        <begin position="734"/>
        <end position="752"/>
    </location>
</feature>
<dbReference type="Proteomes" id="UP000612746">
    <property type="component" value="Unassembled WGS sequence"/>
</dbReference>
<dbReference type="PROSITE" id="PS50011">
    <property type="entry name" value="PROTEIN_KINASE_DOM"/>
    <property type="match status" value="1"/>
</dbReference>
<feature type="region of interest" description="Disordered" evidence="2">
    <location>
        <begin position="565"/>
        <end position="600"/>
    </location>
</feature>
<dbReference type="AlphaFoldDB" id="A0A8H7U741"/>
<feature type="coiled-coil region" evidence="1">
    <location>
        <begin position="506"/>
        <end position="540"/>
    </location>
</feature>
<feature type="region of interest" description="Disordered" evidence="2">
    <location>
        <begin position="733"/>
        <end position="752"/>
    </location>
</feature>
<dbReference type="SMART" id="SM00220">
    <property type="entry name" value="S_TKc"/>
    <property type="match status" value="1"/>
</dbReference>
<organism evidence="4 5">
    <name type="scientific">Umbelopsis vinacea</name>
    <dbReference type="NCBI Taxonomy" id="44442"/>
    <lineage>
        <taxon>Eukaryota</taxon>
        <taxon>Fungi</taxon>
        <taxon>Fungi incertae sedis</taxon>
        <taxon>Mucoromycota</taxon>
        <taxon>Mucoromycotina</taxon>
        <taxon>Umbelopsidomycetes</taxon>
        <taxon>Umbelopsidales</taxon>
        <taxon>Umbelopsidaceae</taxon>
        <taxon>Umbelopsis</taxon>
    </lineage>
</organism>
<reference evidence="4" key="1">
    <citation type="submission" date="2020-12" db="EMBL/GenBank/DDBJ databases">
        <title>Metabolic potential, ecology and presence of endohyphal bacteria is reflected in genomic diversity of Mucoromycotina.</title>
        <authorList>
            <person name="Muszewska A."/>
            <person name="Okrasinska A."/>
            <person name="Steczkiewicz K."/>
            <person name="Drgas O."/>
            <person name="Orlowska M."/>
            <person name="Perlinska-Lenart U."/>
            <person name="Aleksandrzak-Piekarczyk T."/>
            <person name="Szatraj K."/>
            <person name="Zielenkiewicz U."/>
            <person name="Pilsyk S."/>
            <person name="Malc E."/>
            <person name="Mieczkowski P."/>
            <person name="Kruszewska J.S."/>
            <person name="Biernat P."/>
            <person name="Pawlowska J."/>
        </authorList>
    </citation>
    <scope>NUCLEOTIDE SEQUENCE</scope>
    <source>
        <strain evidence="4">WA0000051536</strain>
    </source>
</reference>